<accession>A0A1R1Y896</accession>
<reference evidence="2" key="1">
    <citation type="submission" date="2017-01" db="EMBL/GenBank/DDBJ databases">
        <authorList>
            <person name="Wang Y."/>
            <person name="White M."/>
            <person name="Kvist S."/>
            <person name="Moncalvo J.-M."/>
        </authorList>
    </citation>
    <scope>NUCLEOTIDE SEQUENCE [LARGE SCALE GENOMIC DNA]</scope>
    <source>
        <strain evidence="2">ID-206-W2</strain>
    </source>
</reference>
<keyword evidence="2" id="KW-1185">Reference proteome</keyword>
<dbReference type="Proteomes" id="UP000187429">
    <property type="component" value="Unassembled WGS sequence"/>
</dbReference>
<evidence type="ECO:0000313" key="2">
    <source>
        <dbReference type="Proteomes" id="UP000187429"/>
    </source>
</evidence>
<dbReference type="EMBL" id="LSSM01002136">
    <property type="protein sequence ID" value="OMJ22926.1"/>
    <property type="molecule type" value="Genomic_DNA"/>
</dbReference>
<organism evidence="1 2">
    <name type="scientific">Smittium culicis</name>
    <dbReference type="NCBI Taxonomy" id="133412"/>
    <lineage>
        <taxon>Eukaryota</taxon>
        <taxon>Fungi</taxon>
        <taxon>Fungi incertae sedis</taxon>
        <taxon>Zoopagomycota</taxon>
        <taxon>Kickxellomycotina</taxon>
        <taxon>Harpellomycetes</taxon>
        <taxon>Harpellales</taxon>
        <taxon>Legeriomycetaceae</taxon>
        <taxon>Smittium</taxon>
    </lineage>
</organism>
<gene>
    <name evidence="1" type="ORF">AYI69_g5201</name>
</gene>
<proteinExistence type="predicted"/>
<comment type="caution">
    <text evidence="1">The sequence shown here is derived from an EMBL/GenBank/DDBJ whole genome shotgun (WGS) entry which is preliminary data.</text>
</comment>
<protein>
    <submittedName>
        <fullName evidence="1">Uncharacterized protein</fullName>
    </submittedName>
</protein>
<dbReference type="AlphaFoldDB" id="A0A1R1Y896"/>
<sequence length="109" mass="12478">MSDSRGIPTLLMFVASLDFTNPHKLQGAISSIIRTQSPKCCWVLCVSLFRQHHNSGVREKFFENCFSQIVRDNRENMVSLSEEKFTATNELCTYVHKSCRCPEQTDSTN</sequence>
<evidence type="ECO:0000313" key="1">
    <source>
        <dbReference type="EMBL" id="OMJ22926.1"/>
    </source>
</evidence>
<name>A0A1R1Y896_9FUNG</name>